<organism evidence="4 5">
    <name type="scientific">Karstenula rhodostoma CBS 690.94</name>
    <dbReference type="NCBI Taxonomy" id="1392251"/>
    <lineage>
        <taxon>Eukaryota</taxon>
        <taxon>Fungi</taxon>
        <taxon>Dikarya</taxon>
        <taxon>Ascomycota</taxon>
        <taxon>Pezizomycotina</taxon>
        <taxon>Dothideomycetes</taxon>
        <taxon>Pleosporomycetidae</taxon>
        <taxon>Pleosporales</taxon>
        <taxon>Massarineae</taxon>
        <taxon>Didymosphaeriaceae</taxon>
        <taxon>Karstenula</taxon>
    </lineage>
</organism>
<keyword evidence="1" id="KW-0863">Zinc-finger</keyword>
<dbReference type="EMBL" id="MU001497">
    <property type="protein sequence ID" value="KAF2447065.1"/>
    <property type="molecule type" value="Genomic_DNA"/>
</dbReference>
<dbReference type="GO" id="GO:0008270">
    <property type="term" value="F:zinc ion binding"/>
    <property type="evidence" value="ECO:0007669"/>
    <property type="project" value="UniProtKB-KW"/>
</dbReference>
<feature type="zinc finger region" description="C3H1-type" evidence="1">
    <location>
        <begin position="111"/>
        <end position="138"/>
    </location>
</feature>
<sequence>MALPLDQADYDRFGVDLNTSLLFDRHGRVCGCPQFWGFFTGTQNVDPSLSAQLSDYLSSVCPYSGTTSHHPHAPFPSGGATEVATRAIMSTTYTPRLHPMSTAEPHAPPSRELKETCIFWYHGNCGRGADCHFEHELNHNWPISRPPKYVHHRRCDLEFCPLRTDLVEFMQRYYPDGPRVDEIAEELEVKQEEEEHTSMTLGDEAVESDSDDTSEDESSTDSDSNLDNSEVEDDDSNHESVADDVSVCLSDTLKIDSPSIHDAPLGSSQAPSPAVPFLLQATAAVVGGSENEHPRPDLTNPQHKEEQLDAGSVVEDAEKTLGKCDRKQQDNRVERLAALESRRDAEQAVLRKAPFTPQHPNEVVSTSMRPLTPSTPGTPRISLPPASISHSGTQGRKRKEPSHENNISTKKPNKRRRQRRRMAADHDVLPKAHDLPPEPEDAPLTPPTSIRQAGTHELKRKLSSHNDDIHATVYPSKKWIKDFWVDTEKALSKQDQGLPPKPVAVPLINRITYYQPMASNTSVPGPAFPPNLSAHLAPRARAPQAPLADRITYTTTEPMMTSNTPASLSTLPADLEVPRVQMPPEEPLICFYWYHQGYCRPSPRQNGYPPVCKFQHKMVMGAKVTLPRSLRPHSADCLLPLCPLVLAKAGGTEKTLLD</sequence>
<reference evidence="4" key="1">
    <citation type="journal article" date="2020" name="Stud. Mycol.">
        <title>101 Dothideomycetes genomes: a test case for predicting lifestyles and emergence of pathogens.</title>
        <authorList>
            <person name="Haridas S."/>
            <person name="Albert R."/>
            <person name="Binder M."/>
            <person name="Bloem J."/>
            <person name="Labutti K."/>
            <person name="Salamov A."/>
            <person name="Andreopoulos B."/>
            <person name="Baker S."/>
            <person name="Barry K."/>
            <person name="Bills G."/>
            <person name="Bluhm B."/>
            <person name="Cannon C."/>
            <person name="Castanera R."/>
            <person name="Culley D."/>
            <person name="Daum C."/>
            <person name="Ezra D."/>
            <person name="Gonzalez J."/>
            <person name="Henrissat B."/>
            <person name="Kuo A."/>
            <person name="Liang C."/>
            <person name="Lipzen A."/>
            <person name="Lutzoni F."/>
            <person name="Magnuson J."/>
            <person name="Mondo S."/>
            <person name="Nolan M."/>
            <person name="Ohm R."/>
            <person name="Pangilinan J."/>
            <person name="Park H.-J."/>
            <person name="Ramirez L."/>
            <person name="Alfaro M."/>
            <person name="Sun H."/>
            <person name="Tritt A."/>
            <person name="Yoshinaga Y."/>
            <person name="Zwiers L.-H."/>
            <person name="Turgeon B."/>
            <person name="Goodwin S."/>
            <person name="Spatafora J."/>
            <person name="Crous P."/>
            <person name="Grigoriev I."/>
        </authorList>
    </citation>
    <scope>NUCLEOTIDE SEQUENCE</scope>
    <source>
        <strain evidence="4">CBS 690.94</strain>
    </source>
</reference>
<dbReference type="OrthoDB" id="3793406at2759"/>
<comment type="caution">
    <text evidence="4">The sequence shown here is derived from an EMBL/GenBank/DDBJ whole genome shotgun (WGS) entry which is preliminary data.</text>
</comment>
<keyword evidence="5" id="KW-1185">Reference proteome</keyword>
<feature type="compositionally biased region" description="Polar residues" evidence="2">
    <location>
        <begin position="363"/>
        <end position="377"/>
    </location>
</feature>
<evidence type="ECO:0000313" key="4">
    <source>
        <dbReference type="EMBL" id="KAF2447065.1"/>
    </source>
</evidence>
<evidence type="ECO:0000259" key="3">
    <source>
        <dbReference type="PROSITE" id="PS50103"/>
    </source>
</evidence>
<feature type="compositionally biased region" description="Basic and acidic residues" evidence="2">
    <location>
        <begin position="422"/>
        <end position="436"/>
    </location>
</feature>
<name>A0A9P4UEF5_9PLEO</name>
<keyword evidence="1" id="KW-0479">Metal-binding</keyword>
<feature type="region of interest" description="Disordered" evidence="2">
    <location>
        <begin position="342"/>
        <end position="450"/>
    </location>
</feature>
<evidence type="ECO:0000256" key="1">
    <source>
        <dbReference type="PROSITE-ProRule" id="PRU00723"/>
    </source>
</evidence>
<evidence type="ECO:0000256" key="2">
    <source>
        <dbReference type="SAM" id="MobiDB-lite"/>
    </source>
</evidence>
<dbReference type="PROSITE" id="PS50103">
    <property type="entry name" value="ZF_C3H1"/>
    <property type="match status" value="1"/>
</dbReference>
<protein>
    <recommendedName>
        <fullName evidence="3">C3H1-type domain-containing protein</fullName>
    </recommendedName>
</protein>
<feature type="compositionally biased region" description="Acidic residues" evidence="2">
    <location>
        <begin position="204"/>
        <end position="220"/>
    </location>
</feature>
<dbReference type="AlphaFoldDB" id="A0A9P4UEF5"/>
<feature type="compositionally biased region" description="Basic residues" evidence="2">
    <location>
        <begin position="411"/>
        <end position="421"/>
    </location>
</feature>
<feature type="domain" description="C3H1-type" evidence="3">
    <location>
        <begin position="111"/>
        <end position="138"/>
    </location>
</feature>
<dbReference type="InterPro" id="IPR000571">
    <property type="entry name" value="Znf_CCCH"/>
</dbReference>
<dbReference type="Proteomes" id="UP000799764">
    <property type="component" value="Unassembled WGS sequence"/>
</dbReference>
<evidence type="ECO:0000313" key="5">
    <source>
        <dbReference type="Proteomes" id="UP000799764"/>
    </source>
</evidence>
<accession>A0A9P4UEF5</accession>
<feature type="region of interest" description="Disordered" evidence="2">
    <location>
        <begin position="189"/>
        <end position="241"/>
    </location>
</feature>
<keyword evidence="1" id="KW-0862">Zinc</keyword>
<gene>
    <name evidence="4" type="ORF">P171DRAFT_483121</name>
</gene>
<feature type="compositionally biased region" description="Basic and acidic residues" evidence="2">
    <location>
        <begin position="290"/>
        <end position="307"/>
    </location>
</feature>
<feature type="region of interest" description="Disordered" evidence="2">
    <location>
        <begin position="285"/>
        <end position="313"/>
    </location>
</feature>
<proteinExistence type="predicted"/>